<evidence type="ECO:0000256" key="1">
    <source>
        <dbReference type="ARBA" id="ARBA00008853"/>
    </source>
</evidence>
<accession>A0ABV7SSY9</accession>
<keyword evidence="4" id="KW-1185">Reference proteome</keyword>
<dbReference type="Proteomes" id="UP001595713">
    <property type="component" value="Unassembled WGS sequence"/>
</dbReference>
<proteinExistence type="inferred from homology"/>
<reference evidence="4" key="1">
    <citation type="journal article" date="2019" name="Int. J. Syst. Evol. Microbiol.">
        <title>The Global Catalogue of Microorganisms (GCM) 10K type strain sequencing project: providing services to taxonomists for standard genome sequencing and annotation.</title>
        <authorList>
            <consortium name="The Broad Institute Genomics Platform"/>
            <consortium name="The Broad Institute Genome Sequencing Center for Infectious Disease"/>
            <person name="Wu L."/>
            <person name="Ma J."/>
        </authorList>
    </citation>
    <scope>NUCLEOTIDE SEQUENCE [LARGE SCALE GENOMIC DNA]</scope>
    <source>
        <strain evidence="4">KCTC 42739</strain>
    </source>
</reference>
<protein>
    <submittedName>
        <fullName evidence="3">SMP-30/gluconolactonase/LRE family protein</fullName>
    </submittedName>
</protein>
<dbReference type="PANTHER" id="PTHR10907:SF47">
    <property type="entry name" value="REGUCALCIN"/>
    <property type="match status" value="1"/>
</dbReference>
<comment type="similarity">
    <text evidence="1">Belongs to the SMP-30/CGR1 family.</text>
</comment>
<dbReference type="Gene3D" id="2.120.10.30">
    <property type="entry name" value="TolB, C-terminal domain"/>
    <property type="match status" value="1"/>
</dbReference>
<evidence type="ECO:0000259" key="2">
    <source>
        <dbReference type="Pfam" id="PF08450"/>
    </source>
</evidence>
<sequence length="286" mass="31154">MDAHIIIDRGVVDQLGEGPTWSPSTQRVYWVDIVGQALNALDLATLDVKRWPMPERIGWVVERRDCGNLLAGFKSGIVALSLDPVTIRPLLSPEPDRPGNRLNDAKVDSAGRLWFGSKHDEDLEQSGALYRLDSDRRPTQVDDGYAVTNGPAFSPDGRYLYHADSGRREVYRFAVDAAGALGPRELLITFAESWGYPDGMTTDADGGLWIAHWGGGRISRFDPEGQLVRSHMLPAVNITSCTFAGDRLDRLFVTSAALESPGGRADGALFEIDPGVRGLPPTPCAV</sequence>
<dbReference type="EMBL" id="JBHRXP010000001">
    <property type="protein sequence ID" value="MFC3579296.1"/>
    <property type="molecule type" value="Genomic_DNA"/>
</dbReference>
<comment type="caution">
    <text evidence="3">The sequence shown here is derived from an EMBL/GenBank/DDBJ whole genome shotgun (WGS) entry which is preliminary data.</text>
</comment>
<dbReference type="InterPro" id="IPR005511">
    <property type="entry name" value="SMP-30"/>
</dbReference>
<dbReference type="RefSeq" id="WP_261295261.1">
    <property type="nucleotide sequence ID" value="NZ_JANQBK010000014.1"/>
</dbReference>
<gene>
    <name evidence="3" type="ORF">ACFONA_03900</name>
</gene>
<organism evidence="3 4">
    <name type="scientific">Sphingomonas hylomeconis</name>
    <dbReference type="NCBI Taxonomy" id="1395958"/>
    <lineage>
        <taxon>Bacteria</taxon>
        <taxon>Pseudomonadati</taxon>
        <taxon>Pseudomonadota</taxon>
        <taxon>Alphaproteobacteria</taxon>
        <taxon>Sphingomonadales</taxon>
        <taxon>Sphingomonadaceae</taxon>
        <taxon>Sphingomonas</taxon>
    </lineage>
</organism>
<dbReference type="InterPro" id="IPR013658">
    <property type="entry name" value="SGL"/>
</dbReference>
<dbReference type="PRINTS" id="PR01790">
    <property type="entry name" value="SMP30FAMILY"/>
</dbReference>
<feature type="domain" description="SMP-30/Gluconolactonase/LRE-like region" evidence="2">
    <location>
        <begin position="15"/>
        <end position="256"/>
    </location>
</feature>
<dbReference type="InterPro" id="IPR011042">
    <property type="entry name" value="6-blade_b-propeller_TolB-like"/>
</dbReference>
<evidence type="ECO:0000313" key="3">
    <source>
        <dbReference type="EMBL" id="MFC3579296.1"/>
    </source>
</evidence>
<dbReference type="Pfam" id="PF08450">
    <property type="entry name" value="SGL"/>
    <property type="match status" value="1"/>
</dbReference>
<name>A0ABV7SSY9_9SPHN</name>
<dbReference type="SUPFAM" id="SSF63829">
    <property type="entry name" value="Calcium-dependent phosphotriesterase"/>
    <property type="match status" value="1"/>
</dbReference>
<evidence type="ECO:0000313" key="4">
    <source>
        <dbReference type="Proteomes" id="UP001595713"/>
    </source>
</evidence>
<dbReference type="PANTHER" id="PTHR10907">
    <property type="entry name" value="REGUCALCIN"/>
    <property type="match status" value="1"/>
</dbReference>